<dbReference type="EMBL" id="HBFQ01059436">
    <property type="protein sequence ID" value="CAD8867714.1"/>
    <property type="molecule type" value="Transcribed_RNA"/>
</dbReference>
<organism evidence="3">
    <name type="scientific">Noctiluca scintillans</name>
    <name type="common">Sea sparkle</name>
    <name type="synonym">Red tide dinoflagellate</name>
    <dbReference type="NCBI Taxonomy" id="2966"/>
    <lineage>
        <taxon>Eukaryota</taxon>
        <taxon>Sar</taxon>
        <taxon>Alveolata</taxon>
        <taxon>Dinophyceae</taxon>
        <taxon>Noctilucales</taxon>
        <taxon>Noctilucaceae</taxon>
        <taxon>Noctiluca</taxon>
    </lineage>
</organism>
<keyword evidence="1" id="KW-0175">Coiled coil</keyword>
<evidence type="ECO:0000313" key="3">
    <source>
        <dbReference type="EMBL" id="CAD8867714.1"/>
    </source>
</evidence>
<reference evidence="3" key="1">
    <citation type="submission" date="2021-01" db="EMBL/GenBank/DDBJ databases">
        <authorList>
            <person name="Corre E."/>
            <person name="Pelletier E."/>
            <person name="Niang G."/>
            <person name="Scheremetjew M."/>
            <person name="Finn R."/>
            <person name="Kale V."/>
            <person name="Holt S."/>
            <person name="Cochrane G."/>
            <person name="Meng A."/>
            <person name="Brown T."/>
            <person name="Cohen L."/>
        </authorList>
    </citation>
    <scope>NUCLEOTIDE SEQUENCE</scope>
</reference>
<evidence type="ECO:0000256" key="1">
    <source>
        <dbReference type="SAM" id="Coils"/>
    </source>
</evidence>
<evidence type="ECO:0000256" key="2">
    <source>
        <dbReference type="SAM" id="MobiDB-lite"/>
    </source>
</evidence>
<sequence>MSSQVPAMNTTVSHDDRLQFLHHIGLNEVEERRQYLERKAEGIRALTRRSSPRVCDSRKLREQEKKELNQRVRKCREDLVFGWRDFDVSVVESRPPLRRRFVVGRDERALDALPNTVTASLKQAFRRMRENLFQRRMNHAIAEASAERSLPQLRKALSRRPRSDTSPTKSGGHVKDLAASSLETVVFAREP</sequence>
<feature type="region of interest" description="Disordered" evidence="2">
    <location>
        <begin position="145"/>
        <end position="177"/>
    </location>
</feature>
<name>A0A7S1AX09_NOCSC</name>
<feature type="coiled-coil region" evidence="1">
    <location>
        <begin position="26"/>
        <end position="78"/>
    </location>
</feature>
<protein>
    <submittedName>
        <fullName evidence="3">Uncharacterized protein</fullName>
    </submittedName>
</protein>
<proteinExistence type="predicted"/>
<dbReference type="AlphaFoldDB" id="A0A7S1AX09"/>
<accession>A0A7S1AX09</accession>
<gene>
    <name evidence="3" type="ORF">NSCI0253_LOCUS42069</name>
</gene>